<organism evidence="1 2">
    <name type="scientific">Daphnia magna</name>
    <dbReference type="NCBI Taxonomy" id="35525"/>
    <lineage>
        <taxon>Eukaryota</taxon>
        <taxon>Metazoa</taxon>
        <taxon>Ecdysozoa</taxon>
        <taxon>Arthropoda</taxon>
        <taxon>Crustacea</taxon>
        <taxon>Branchiopoda</taxon>
        <taxon>Diplostraca</taxon>
        <taxon>Cladocera</taxon>
        <taxon>Anomopoda</taxon>
        <taxon>Daphniidae</taxon>
        <taxon>Daphnia</taxon>
    </lineage>
</organism>
<proteinExistence type="predicted"/>
<accession>A0ABR0A681</accession>
<sequence>MQTGLVVDGLEGAAFLLEWTEHDTSDRAFFLNFRNAQCALPQSVTNRLDFGGISKTEKSYGK</sequence>
<reference evidence="1 2" key="1">
    <citation type="journal article" date="2023" name="Nucleic Acids Res.">
        <title>The hologenome of Daphnia magna reveals possible DNA methylation and microbiome-mediated evolution of the host genome.</title>
        <authorList>
            <person name="Chaturvedi A."/>
            <person name="Li X."/>
            <person name="Dhandapani V."/>
            <person name="Marshall H."/>
            <person name="Kissane S."/>
            <person name="Cuenca-Cambronero M."/>
            <person name="Asole G."/>
            <person name="Calvet F."/>
            <person name="Ruiz-Romero M."/>
            <person name="Marangio P."/>
            <person name="Guigo R."/>
            <person name="Rago D."/>
            <person name="Mirbahai L."/>
            <person name="Eastwood N."/>
            <person name="Colbourne J.K."/>
            <person name="Zhou J."/>
            <person name="Mallon E."/>
            <person name="Orsini L."/>
        </authorList>
    </citation>
    <scope>NUCLEOTIDE SEQUENCE [LARGE SCALE GENOMIC DNA]</scope>
    <source>
        <strain evidence="1">LRV0_1</strain>
    </source>
</reference>
<comment type="caution">
    <text evidence="1">The sequence shown here is derived from an EMBL/GenBank/DDBJ whole genome shotgun (WGS) entry which is preliminary data.</text>
</comment>
<protein>
    <submittedName>
        <fullName evidence="1">Uncharacterized protein</fullName>
    </submittedName>
</protein>
<dbReference type="EMBL" id="JAOYFB010000036">
    <property type="protein sequence ID" value="KAK4020485.1"/>
    <property type="molecule type" value="Genomic_DNA"/>
</dbReference>
<name>A0ABR0A681_9CRUS</name>
<keyword evidence="2" id="KW-1185">Reference proteome</keyword>
<evidence type="ECO:0000313" key="1">
    <source>
        <dbReference type="EMBL" id="KAK4020485.1"/>
    </source>
</evidence>
<gene>
    <name evidence="1" type="ORF">OUZ56_002457</name>
</gene>
<dbReference type="Proteomes" id="UP001234178">
    <property type="component" value="Unassembled WGS sequence"/>
</dbReference>
<evidence type="ECO:0000313" key="2">
    <source>
        <dbReference type="Proteomes" id="UP001234178"/>
    </source>
</evidence>